<proteinExistence type="inferred from homology"/>
<evidence type="ECO:0000313" key="9">
    <source>
        <dbReference type="Proteomes" id="UP001302126"/>
    </source>
</evidence>
<keyword evidence="9" id="KW-1185">Reference proteome</keyword>
<keyword evidence="2 6" id="KW-0812">Transmembrane</keyword>
<dbReference type="PANTHER" id="PTHR33048:SF143">
    <property type="entry name" value="EXTRACELLULAR MEMBRANE PROTEIN CFEM DOMAIN-CONTAINING PROTEIN-RELATED"/>
    <property type="match status" value="1"/>
</dbReference>
<dbReference type="Pfam" id="PF20684">
    <property type="entry name" value="Fung_rhodopsin"/>
    <property type="match status" value="1"/>
</dbReference>
<dbReference type="InterPro" id="IPR052337">
    <property type="entry name" value="SAT4-like"/>
</dbReference>
<evidence type="ECO:0000256" key="6">
    <source>
        <dbReference type="SAM" id="Phobius"/>
    </source>
</evidence>
<dbReference type="EMBL" id="MU864411">
    <property type="protein sequence ID" value="KAK4187027.1"/>
    <property type="molecule type" value="Genomic_DNA"/>
</dbReference>
<feature type="transmembrane region" description="Helical" evidence="6">
    <location>
        <begin position="12"/>
        <end position="31"/>
    </location>
</feature>
<comment type="subcellular location">
    <subcellularLocation>
        <location evidence="1">Membrane</location>
        <topology evidence="1">Multi-pass membrane protein</topology>
    </subcellularLocation>
</comment>
<accession>A0AAN7AIA8</accession>
<dbReference type="GO" id="GO:0016020">
    <property type="term" value="C:membrane"/>
    <property type="evidence" value="ECO:0007669"/>
    <property type="project" value="UniProtKB-SubCell"/>
</dbReference>
<reference evidence="8" key="2">
    <citation type="submission" date="2023-05" db="EMBL/GenBank/DDBJ databases">
        <authorList>
            <consortium name="Lawrence Berkeley National Laboratory"/>
            <person name="Steindorff A."/>
            <person name="Hensen N."/>
            <person name="Bonometti L."/>
            <person name="Westerberg I."/>
            <person name="Brannstrom I.O."/>
            <person name="Guillou S."/>
            <person name="Cros-Aarteil S."/>
            <person name="Calhoun S."/>
            <person name="Haridas S."/>
            <person name="Kuo A."/>
            <person name="Mondo S."/>
            <person name="Pangilinan J."/>
            <person name="Riley R."/>
            <person name="Labutti K."/>
            <person name="Andreopoulos B."/>
            <person name="Lipzen A."/>
            <person name="Chen C."/>
            <person name="Yanf M."/>
            <person name="Daum C."/>
            <person name="Ng V."/>
            <person name="Clum A."/>
            <person name="Ohm R."/>
            <person name="Martin F."/>
            <person name="Silar P."/>
            <person name="Natvig D."/>
            <person name="Lalanne C."/>
            <person name="Gautier V."/>
            <person name="Ament-Velasquez S.L."/>
            <person name="Kruys A."/>
            <person name="Hutchinson M.I."/>
            <person name="Powell A.J."/>
            <person name="Barry K."/>
            <person name="Miller A.N."/>
            <person name="Grigoriev I.V."/>
            <person name="Debuchy R."/>
            <person name="Gladieux P."/>
            <person name="Thoren M.H."/>
            <person name="Johannesson H."/>
        </authorList>
    </citation>
    <scope>NUCLEOTIDE SEQUENCE</scope>
    <source>
        <strain evidence="8">PSN309</strain>
    </source>
</reference>
<feature type="transmembrane region" description="Helical" evidence="6">
    <location>
        <begin position="208"/>
        <end position="227"/>
    </location>
</feature>
<evidence type="ECO:0000256" key="2">
    <source>
        <dbReference type="ARBA" id="ARBA00022692"/>
    </source>
</evidence>
<evidence type="ECO:0000313" key="8">
    <source>
        <dbReference type="EMBL" id="KAK4187027.1"/>
    </source>
</evidence>
<keyword evidence="4 6" id="KW-0472">Membrane</keyword>
<evidence type="ECO:0000256" key="1">
    <source>
        <dbReference type="ARBA" id="ARBA00004141"/>
    </source>
</evidence>
<organism evidence="8 9">
    <name type="scientific">Podospora australis</name>
    <dbReference type="NCBI Taxonomy" id="1536484"/>
    <lineage>
        <taxon>Eukaryota</taxon>
        <taxon>Fungi</taxon>
        <taxon>Dikarya</taxon>
        <taxon>Ascomycota</taxon>
        <taxon>Pezizomycotina</taxon>
        <taxon>Sordariomycetes</taxon>
        <taxon>Sordariomycetidae</taxon>
        <taxon>Sordariales</taxon>
        <taxon>Podosporaceae</taxon>
        <taxon>Podospora</taxon>
    </lineage>
</organism>
<evidence type="ECO:0000256" key="5">
    <source>
        <dbReference type="ARBA" id="ARBA00038359"/>
    </source>
</evidence>
<evidence type="ECO:0000259" key="7">
    <source>
        <dbReference type="Pfam" id="PF20684"/>
    </source>
</evidence>
<feature type="transmembrane region" description="Helical" evidence="6">
    <location>
        <begin position="173"/>
        <end position="196"/>
    </location>
</feature>
<feature type="transmembrane region" description="Helical" evidence="6">
    <location>
        <begin position="247"/>
        <end position="269"/>
    </location>
</feature>
<feature type="transmembrane region" description="Helical" evidence="6">
    <location>
        <begin position="125"/>
        <end position="153"/>
    </location>
</feature>
<keyword evidence="3 6" id="KW-1133">Transmembrane helix</keyword>
<dbReference type="AlphaFoldDB" id="A0AAN7AIA8"/>
<evidence type="ECO:0000256" key="4">
    <source>
        <dbReference type="ARBA" id="ARBA00023136"/>
    </source>
</evidence>
<sequence length="358" mass="39336">MRFCGVEPYVDNAYIPIMTVFLCLAFCTVVMRVGNRFFTTGRYWWDDVFLALSLCGSFAYSAVAFEGKNHGLGAEMWSIKPTDITHLLAGQYASQVIYTVSRMLLRHSIVLFYLRIFAIGNGKPIIIGTMIVNLLGSIGIAGLLGLQCLPVSYFWTRWDGLHDGYCISLGVSVWTSGIIIMILDLWVLLLPLPFVAKLQLSKRKRIGISFMLVVGVSIVAFSLYKFYVGQSTERSPNPPVVFANIVIWASLEMNIGIICACLPGVRLLISNALGHFGLGRGPRLRQSGHISLGAADNFGPTGVKKSGFAYSRGSEAQIRITTTVQQKEGPTDSETNLPLHAIELGVYPISEVRAQAWA</sequence>
<evidence type="ECO:0000256" key="3">
    <source>
        <dbReference type="ARBA" id="ARBA00022989"/>
    </source>
</evidence>
<dbReference type="Proteomes" id="UP001302126">
    <property type="component" value="Unassembled WGS sequence"/>
</dbReference>
<comment type="caution">
    <text evidence="8">The sequence shown here is derived from an EMBL/GenBank/DDBJ whole genome shotgun (WGS) entry which is preliminary data.</text>
</comment>
<comment type="similarity">
    <text evidence="5">Belongs to the SAT4 family.</text>
</comment>
<feature type="domain" description="Rhodopsin" evidence="7">
    <location>
        <begin position="31"/>
        <end position="270"/>
    </location>
</feature>
<reference evidence="8" key="1">
    <citation type="journal article" date="2023" name="Mol. Phylogenet. Evol.">
        <title>Genome-scale phylogeny and comparative genomics of the fungal order Sordariales.</title>
        <authorList>
            <person name="Hensen N."/>
            <person name="Bonometti L."/>
            <person name="Westerberg I."/>
            <person name="Brannstrom I.O."/>
            <person name="Guillou S."/>
            <person name="Cros-Aarteil S."/>
            <person name="Calhoun S."/>
            <person name="Haridas S."/>
            <person name="Kuo A."/>
            <person name="Mondo S."/>
            <person name="Pangilinan J."/>
            <person name="Riley R."/>
            <person name="LaButti K."/>
            <person name="Andreopoulos B."/>
            <person name="Lipzen A."/>
            <person name="Chen C."/>
            <person name="Yan M."/>
            <person name="Daum C."/>
            <person name="Ng V."/>
            <person name="Clum A."/>
            <person name="Steindorff A."/>
            <person name="Ohm R.A."/>
            <person name="Martin F."/>
            <person name="Silar P."/>
            <person name="Natvig D.O."/>
            <person name="Lalanne C."/>
            <person name="Gautier V."/>
            <person name="Ament-Velasquez S.L."/>
            <person name="Kruys A."/>
            <person name="Hutchinson M.I."/>
            <person name="Powell A.J."/>
            <person name="Barry K."/>
            <person name="Miller A.N."/>
            <person name="Grigoriev I.V."/>
            <person name="Debuchy R."/>
            <person name="Gladieux P."/>
            <person name="Hiltunen Thoren M."/>
            <person name="Johannesson H."/>
        </authorList>
    </citation>
    <scope>NUCLEOTIDE SEQUENCE</scope>
    <source>
        <strain evidence="8">PSN309</strain>
    </source>
</reference>
<feature type="transmembrane region" description="Helical" evidence="6">
    <location>
        <begin position="43"/>
        <end position="64"/>
    </location>
</feature>
<protein>
    <recommendedName>
        <fullName evidence="7">Rhodopsin domain-containing protein</fullName>
    </recommendedName>
</protein>
<dbReference type="PANTHER" id="PTHR33048">
    <property type="entry name" value="PTH11-LIKE INTEGRAL MEMBRANE PROTEIN (AFU_ORTHOLOGUE AFUA_5G11245)"/>
    <property type="match status" value="1"/>
</dbReference>
<gene>
    <name evidence="8" type="ORF">QBC35DRAFT_385940</name>
</gene>
<dbReference type="InterPro" id="IPR049326">
    <property type="entry name" value="Rhodopsin_dom_fungi"/>
</dbReference>
<name>A0AAN7AIA8_9PEZI</name>